<sequence>MAAVILNLMARNPRSTQVTVYRRRAQRKSERRRCGWHENYSGTLETASRDGEIKDDDDRPTRAVLLGVTDCPYV</sequence>
<feature type="non-terminal residue" evidence="1">
    <location>
        <position position="74"/>
    </location>
</feature>
<organism evidence="1 2">
    <name type="scientific">Pisolithus microcarpus 441</name>
    <dbReference type="NCBI Taxonomy" id="765257"/>
    <lineage>
        <taxon>Eukaryota</taxon>
        <taxon>Fungi</taxon>
        <taxon>Dikarya</taxon>
        <taxon>Basidiomycota</taxon>
        <taxon>Agaricomycotina</taxon>
        <taxon>Agaricomycetes</taxon>
        <taxon>Agaricomycetidae</taxon>
        <taxon>Boletales</taxon>
        <taxon>Sclerodermatineae</taxon>
        <taxon>Pisolithaceae</taxon>
        <taxon>Pisolithus</taxon>
    </lineage>
</organism>
<gene>
    <name evidence="1" type="ORF">PISMIDRAFT_153779</name>
</gene>
<evidence type="ECO:0000313" key="1">
    <source>
        <dbReference type="EMBL" id="KIK10431.1"/>
    </source>
</evidence>
<name>A0A0C9XZU5_9AGAM</name>
<proteinExistence type="predicted"/>
<dbReference type="HOGENOM" id="CLU_2694611_0_0_1"/>
<accession>A0A0C9XZU5</accession>
<keyword evidence="2" id="KW-1185">Reference proteome</keyword>
<evidence type="ECO:0000313" key="2">
    <source>
        <dbReference type="Proteomes" id="UP000054018"/>
    </source>
</evidence>
<dbReference type="AlphaFoldDB" id="A0A0C9XZU5"/>
<dbReference type="Proteomes" id="UP000054018">
    <property type="component" value="Unassembled WGS sequence"/>
</dbReference>
<protein>
    <submittedName>
        <fullName evidence="1">Uncharacterized protein</fullName>
    </submittedName>
</protein>
<reference evidence="1 2" key="1">
    <citation type="submission" date="2014-04" db="EMBL/GenBank/DDBJ databases">
        <authorList>
            <consortium name="DOE Joint Genome Institute"/>
            <person name="Kuo A."/>
            <person name="Kohler A."/>
            <person name="Costa M.D."/>
            <person name="Nagy L.G."/>
            <person name="Floudas D."/>
            <person name="Copeland A."/>
            <person name="Barry K.W."/>
            <person name="Cichocki N."/>
            <person name="Veneault-Fourrey C."/>
            <person name="LaButti K."/>
            <person name="Lindquist E.A."/>
            <person name="Lipzen A."/>
            <person name="Lundell T."/>
            <person name="Morin E."/>
            <person name="Murat C."/>
            <person name="Sun H."/>
            <person name="Tunlid A."/>
            <person name="Henrissat B."/>
            <person name="Grigoriev I.V."/>
            <person name="Hibbett D.S."/>
            <person name="Martin F."/>
            <person name="Nordberg H.P."/>
            <person name="Cantor M.N."/>
            <person name="Hua S.X."/>
        </authorList>
    </citation>
    <scope>NUCLEOTIDE SEQUENCE [LARGE SCALE GENOMIC DNA]</scope>
    <source>
        <strain evidence="1 2">441</strain>
    </source>
</reference>
<reference evidence="2" key="2">
    <citation type="submission" date="2015-01" db="EMBL/GenBank/DDBJ databases">
        <title>Evolutionary Origins and Diversification of the Mycorrhizal Mutualists.</title>
        <authorList>
            <consortium name="DOE Joint Genome Institute"/>
            <consortium name="Mycorrhizal Genomics Consortium"/>
            <person name="Kohler A."/>
            <person name="Kuo A."/>
            <person name="Nagy L.G."/>
            <person name="Floudas D."/>
            <person name="Copeland A."/>
            <person name="Barry K.W."/>
            <person name="Cichocki N."/>
            <person name="Veneault-Fourrey C."/>
            <person name="LaButti K."/>
            <person name="Lindquist E.A."/>
            <person name="Lipzen A."/>
            <person name="Lundell T."/>
            <person name="Morin E."/>
            <person name="Murat C."/>
            <person name="Riley R."/>
            <person name="Ohm R."/>
            <person name="Sun H."/>
            <person name="Tunlid A."/>
            <person name="Henrissat B."/>
            <person name="Grigoriev I.V."/>
            <person name="Hibbett D.S."/>
            <person name="Martin F."/>
        </authorList>
    </citation>
    <scope>NUCLEOTIDE SEQUENCE [LARGE SCALE GENOMIC DNA]</scope>
    <source>
        <strain evidence="2">441</strain>
    </source>
</reference>
<dbReference type="EMBL" id="KN834698">
    <property type="protein sequence ID" value="KIK10431.1"/>
    <property type="molecule type" value="Genomic_DNA"/>
</dbReference>